<sequence length="757" mass="88055">MYVQIFNELGQQRVSPNSGKKYYTPVLRQSVKPAVGMVFDSIEHAFSFYEKYALCSGFSIRRTSLYNPKGVIKLKYFVCSRQDFKKGRSFDKLHDGKVKRRRKPSKRIGCNAYIKLRLNVDKKYKIYGFREEHNHSFVKKEDIQFLTSARKVNYVKESAIQALSTINLGPVRAFNILKSLYGGYEDLGATKNDFKNFKRDLNVFIGEYDAEMVIQRLERKKQYCPNFSFDYTIKEDRTLGGLFWADEVSKSNYLVFGDVVGFDATYRSNKYDMVFVPFTGIDNHNRNVTLGAALLGSESAESYSWLLRFYVKAFGCAPKVIVTDQDPAMKKAIQEVLPNSRYRLCMWHIWEKLSANLGPVVCNTTDFKKELAEIVWTYSITRVEFEERWHSIISHYGLSDHVWLSDIYNIRQDWIPAFYLEENLSGLMRTTSRSESENNFFNQFCNPKSTLVEFFSHFETAIEAQRYEHRKNDHESRYTEPDMWSKFVLEKQAAQIYSRTIFLDLQLEIDDAINSCASATRQKVGDFMKFEIEDLLQPCTSHFEVMFRNEDQTITCSCRRFEQFGLLCRHIFYVLRLCFVKEFPKKYIVRRWRREAITNTSIQSVSSDDVETNGDVIEAVLREIRFANDYSINRLVMDIDQLCLYRDYVKGYMAKADEVQVVAPPPSRRDRFAEMTGMKEPCTITVRNPIRTRTKGCGTQKRLKSAREIAISQAGKKTKECGFCKVAGHNLRTCKLYIASLKEKESPATSGVDNIQV</sequence>
<evidence type="ECO:0000313" key="2">
    <source>
        <dbReference type="Proteomes" id="UP001056120"/>
    </source>
</evidence>
<evidence type="ECO:0000313" key="1">
    <source>
        <dbReference type="EMBL" id="KAI3774996.1"/>
    </source>
</evidence>
<protein>
    <submittedName>
        <fullName evidence="1">Uncharacterized protein</fullName>
    </submittedName>
</protein>
<gene>
    <name evidence="1" type="ORF">L1987_49563</name>
</gene>
<organism evidence="1 2">
    <name type="scientific">Smallanthus sonchifolius</name>
    <dbReference type="NCBI Taxonomy" id="185202"/>
    <lineage>
        <taxon>Eukaryota</taxon>
        <taxon>Viridiplantae</taxon>
        <taxon>Streptophyta</taxon>
        <taxon>Embryophyta</taxon>
        <taxon>Tracheophyta</taxon>
        <taxon>Spermatophyta</taxon>
        <taxon>Magnoliopsida</taxon>
        <taxon>eudicotyledons</taxon>
        <taxon>Gunneridae</taxon>
        <taxon>Pentapetalae</taxon>
        <taxon>asterids</taxon>
        <taxon>campanulids</taxon>
        <taxon>Asterales</taxon>
        <taxon>Asteraceae</taxon>
        <taxon>Asteroideae</taxon>
        <taxon>Heliantheae alliance</taxon>
        <taxon>Millerieae</taxon>
        <taxon>Smallanthus</taxon>
    </lineage>
</organism>
<reference evidence="1 2" key="2">
    <citation type="journal article" date="2022" name="Mol. Ecol. Resour.">
        <title>The genomes of chicory, endive, great burdock and yacon provide insights into Asteraceae paleo-polyploidization history and plant inulin production.</title>
        <authorList>
            <person name="Fan W."/>
            <person name="Wang S."/>
            <person name="Wang H."/>
            <person name="Wang A."/>
            <person name="Jiang F."/>
            <person name="Liu H."/>
            <person name="Zhao H."/>
            <person name="Xu D."/>
            <person name="Zhang Y."/>
        </authorList>
    </citation>
    <scope>NUCLEOTIDE SEQUENCE [LARGE SCALE GENOMIC DNA]</scope>
    <source>
        <strain evidence="2">cv. Yunnan</strain>
        <tissue evidence="1">Leaves</tissue>
    </source>
</reference>
<proteinExistence type="predicted"/>
<accession>A0ACB9FVM5</accession>
<name>A0ACB9FVM5_9ASTR</name>
<keyword evidence="2" id="KW-1185">Reference proteome</keyword>
<dbReference type="EMBL" id="CM042033">
    <property type="protein sequence ID" value="KAI3774996.1"/>
    <property type="molecule type" value="Genomic_DNA"/>
</dbReference>
<comment type="caution">
    <text evidence="1">The sequence shown here is derived from an EMBL/GenBank/DDBJ whole genome shotgun (WGS) entry which is preliminary data.</text>
</comment>
<reference evidence="2" key="1">
    <citation type="journal article" date="2022" name="Mol. Ecol. Resour.">
        <title>The genomes of chicory, endive, great burdock and yacon provide insights into Asteraceae palaeo-polyploidization history and plant inulin production.</title>
        <authorList>
            <person name="Fan W."/>
            <person name="Wang S."/>
            <person name="Wang H."/>
            <person name="Wang A."/>
            <person name="Jiang F."/>
            <person name="Liu H."/>
            <person name="Zhao H."/>
            <person name="Xu D."/>
            <person name="Zhang Y."/>
        </authorList>
    </citation>
    <scope>NUCLEOTIDE SEQUENCE [LARGE SCALE GENOMIC DNA]</scope>
    <source>
        <strain evidence="2">cv. Yunnan</strain>
    </source>
</reference>
<dbReference type="Proteomes" id="UP001056120">
    <property type="component" value="Linkage Group LG16"/>
</dbReference>